<dbReference type="CDD" id="cd04301">
    <property type="entry name" value="NAT_SF"/>
    <property type="match status" value="1"/>
</dbReference>
<dbReference type="Proteomes" id="UP000199009">
    <property type="component" value="Chromosome I"/>
</dbReference>
<evidence type="ECO:0000256" key="2">
    <source>
        <dbReference type="ARBA" id="ARBA00023315"/>
    </source>
</evidence>
<dbReference type="Gene3D" id="3.40.630.30">
    <property type="match status" value="1"/>
</dbReference>
<dbReference type="GO" id="GO:0016747">
    <property type="term" value="F:acyltransferase activity, transferring groups other than amino-acyl groups"/>
    <property type="evidence" value="ECO:0007669"/>
    <property type="project" value="InterPro"/>
</dbReference>
<dbReference type="SUPFAM" id="SSF55729">
    <property type="entry name" value="Acyl-CoA N-acyltransferases (Nat)"/>
    <property type="match status" value="1"/>
</dbReference>
<dbReference type="GO" id="GO:0005840">
    <property type="term" value="C:ribosome"/>
    <property type="evidence" value="ECO:0007669"/>
    <property type="project" value="UniProtKB-KW"/>
</dbReference>
<keyword evidence="4" id="KW-0687">Ribonucleoprotein</keyword>
<evidence type="ECO:0000313" key="5">
    <source>
        <dbReference type="Proteomes" id="UP000199009"/>
    </source>
</evidence>
<dbReference type="STRING" id="370764.SAMN04489810_1649"/>
<sequence length="177" mass="19397">MPESADIRRVHATDARRARSIRLEALDDPAADIAFLETREHAELHPDDFWQERTVGAALSDAAAQFIAEEGRDWVATVTVLLPEPGSVDYFGRVHLEGRALLVSVYVRPSRRGRGILEALIDAGADWASARGARELALDVHQDNARAQRAYTRLGFLATGSTSLGPNGVELEMLRAL</sequence>
<dbReference type="PROSITE" id="PS51186">
    <property type="entry name" value="GNAT"/>
    <property type="match status" value="1"/>
</dbReference>
<name>A0A1G7Y6K9_9MICO</name>
<keyword evidence="1" id="KW-0808">Transferase</keyword>
<evidence type="ECO:0000313" key="4">
    <source>
        <dbReference type="EMBL" id="SDG91963.1"/>
    </source>
</evidence>
<dbReference type="EMBL" id="LT629692">
    <property type="protein sequence ID" value="SDG91963.1"/>
    <property type="molecule type" value="Genomic_DNA"/>
</dbReference>
<dbReference type="InterPro" id="IPR016181">
    <property type="entry name" value="Acyl_CoA_acyltransferase"/>
</dbReference>
<dbReference type="RefSeq" id="WP_091488579.1">
    <property type="nucleotide sequence ID" value="NZ_LT629692.1"/>
</dbReference>
<dbReference type="Pfam" id="PF00583">
    <property type="entry name" value="Acetyltransf_1"/>
    <property type="match status" value="1"/>
</dbReference>
<evidence type="ECO:0000256" key="1">
    <source>
        <dbReference type="ARBA" id="ARBA00022679"/>
    </source>
</evidence>
<keyword evidence="5" id="KW-1185">Reference proteome</keyword>
<accession>A0A1G7Y6K9</accession>
<dbReference type="PANTHER" id="PTHR43877">
    <property type="entry name" value="AMINOALKYLPHOSPHONATE N-ACETYLTRANSFERASE-RELATED-RELATED"/>
    <property type="match status" value="1"/>
</dbReference>
<dbReference type="AlphaFoldDB" id="A0A1G7Y6K9"/>
<dbReference type="OrthoDB" id="9799092at2"/>
<keyword evidence="2" id="KW-0012">Acyltransferase</keyword>
<gene>
    <name evidence="4" type="ORF">SAMN04489810_1649</name>
</gene>
<reference evidence="4 5" key="1">
    <citation type="submission" date="2016-10" db="EMBL/GenBank/DDBJ databases">
        <authorList>
            <person name="de Groot N.N."/>
        </authorList>
    </citation>
    <scope>NUCLEOTIDE SEQUENCE [LARGE SCALE GENOMIC DNA]</scope>
    <source>
        <strain evidence="4 5">DSM 23142</strain>
    </source>
</reference>
<dbReference type="PANTHER" id="PTHR43877:SF1">
    <property type="entry name" value="ACETYLTRANSFERASE"/>
    <property type="match status" value="1"/>
</dbReference>
<keyword evidence="4" id="KW-0689">Ribosomal protein</keyword>
<proteinExistence type="predicted"/>
<dbReference type="InterPro" id="IPR000182">
    <property type="entry name" value="GNAT_dom"/>
</dbReference>
<dbReference type="InterPro" id="IPR050832">
    <property type="entry name" value="Bact_Acetyltransf"/>
</dbReference>
<feature type="domain" description="N-acetyltransferase" evidence="3">
    <location>
        <begin position="5"/>
        <end position="177"/>
    </location>
</feature>
<organism evidence="4 5">
    <name type="scientific">Microbacterium pygmaeum</name>
    <dbReference type="NCBI Taxonomy" id="370764"/>
    <lineage>
        <taxon>Bacteria</taxon>
        <taxon>Bacillati</taxon>
        <taxon>Actinomycetota</taxon>
        <taxon>Actinomycetes</taxon>
        <taxon>Micrococcales</taxon>
        <taxon>Microbacteriaceae</taxon>
        <taxon>Microbacterium</taxon>
    </lineage>
</organism>
<protein>
    <submittedName>
        <fullName evidence="4">Ribosomal protein S18 acetylase RimI</fullName>
    </submittedName>
</protein>
<evidence type="ECO:0000259" key="3">
    <source>
        <dbReference type="PROSITE" id="PS51186"/>
    </source>
</evidence>